<organism evidence="1 2">
    <name type="scientific">Tissierella creatinophila DSM 6911</name>
    <dbReference type="NCBI Taxonomy" id="1123403"/>
    <lineage>
        <taxon>Bacteria</taxon>
        <taxon>Bacillati</taxon>
        <taxon>Bacillota</taxon>
        <taxon>Tissierellia</taxon>
        <taxon>Tissierellales</taxon>
        <taxon>Tissierellaceae</taxon>
        <taxon>Tissierella</taxon>
    </lineage>
</organism>
<keyword evidence="2" id="KW-1185">Reference proteome</keyword>
<comment type="caution">
    <text evidence="1">The sequence shown here is derived from an EMBL/GenBank/DDBJ whole genome shotgun (WGS) entry which is preliminary data.</text>
</comment>
<accession>A0A1U7M8I2</accession>
<dbReference type="AlphaFoldDB" id="A0A1U7M8I2"/>
<reference evidence="1 2" key="1">
    <citation type="submission" date="2016-02" db="EMBL/GenBank/DDBJ databases">
        <title>Genome sequence of Tissierella creatinophila DSM 6911.</title>
        <authorList>
            <person name="Poehlein A."/>
            <person name="Daniel R."/>
        </authorList>
    </citation>
    <scope>NUCLEOTIDE SEQUENCE [LARGE SCALE GENOMIC DNA]</scope>
    <source>
        <strain evidence="1 2">DSM 6911</strain>
    </source>
</reference>
<dbReference type="RefSeq" id="WP_075724794.1">
    <property type="nucleotide sequence ID" value="NZ_LTDM01000006.1"/>
</dbReference>
<dbReference type="OrthoDB" id="6057425at2"/>
<gene>
    <name evidence="1" type="ORF">TICRE_05020</name>
</gene>
<protein>
    <submittedName>
        <fullName evidence="1">Uncharacterized protein</fullName>
    </submittedName>
</protein>
<sequence>MDIKALNKDLAEIILELSSILGKPISEDKFEIVDSGLPHKPASLPKGKMGIYMFLYDNKFLKIGKAGPKSNARFYSQHYNPKSASSTLAASILADGSIANKSISESNVGVWIKENCYRIDILFDSDLGIFALELIEAALHYKYEPVYEGFISQR</sequence>
<proteinExistence type="predicted"/>
<evidence type="ECO:0000313" key="1">
    <source>
        <dbReference type="EMBL" id="OLS03508.1"/>
    </source>
</evidence>
<evidence type="ECO:0000313" key="2">
    <source>
        <dbReference type="Proteomes" id="UP000186112"/>
    </source>
</evidence>
<name>A0A1U7M8I2_TISCR</name>
<dbReference type="EMBL" id="LTDM01000006">
    <property type="protein sequence ID" value="OLS03508.1"/>
    <property type="molecule type" value="Genomic_DNA"/>
</dbReference>
<dbReference type="Proteomes" id="UP000186112">
    <property type="component" value="Unassembled WGS sequence"/>
</dbReference>